<protein>
    <submittedName>
        <fullName evidence="5">Glycosyltransferase family 2 protein</fullName>
    </submittedName>
</protein>
<proteinExistence type="inferred from homology"/>
<dbReference type="InterPro" id="IPR029044">
    <property type="entry name" value="Nucleotide-diphossugar_trans"/>
</dbReference>
<name>A0ABT1D616_9PROT</name>
<evidence type="ECO:0000259" key="4">
    <source>
        <dbReference type="Pfam" id="PF00535"/>
    </source>
</evidence>
<evidence type="ECO:0000256" key="2">
    <source>
        <dbReference type="ARBA" id="ARBA00022676"/>
    </source>
</evidence>
<dbReference type="EMBL" id="JAFIRR010000086">
    <property type="protein sequence ID" value="MCO6417319.1"/>
    <property type="molecule type" value="Genomic_DNA"/>
</dbReference>
<evidence type="ECO:0000313" key="5">
    <source>
        <dbReference type="EMBL" id="MCO6417319.1"/>
    </source>
</evidence>
<dbReference type="Gene3D" id="3.90.550.10">
    <property type="entry name" value="Spore Coat Polysaccharide Biosynthesis Protein SpsA, Chain A"/>
    <property type="match status" value="1"/>
</dbReference>
<organism evidence="5 6">
    <name type="scientific">Siccirubricoccus soli</name>
    <dbReference type="NCBI Taxonomy" id="2899147"/>
    <lineage>
        <taxon>Bacteria</taxon>
        <taxon>Pseudomonadati</taxon>
        <taxon>Pseudomonadota</taxon>
        <taxon>Alphaproteobacteria</taxon>
        <taxon>Acetobacterales</taxon>
        <taxon>Roseomonadaceae</taxon>
        <taxon>Siccirubricoccus</taxon>
    </lineage>
</organism>
<keyword evidence="2" id="KW-0328">Glycosyltransferase</keyword>
<keyword evidence="3" id="KW-0808">Transferase</keyword>
<dbReference type="InterPro" id="IPR001173">
    <property type="entry name" value="Glyco_trans_2-like"/>
</dbReference>
<evidence type="ECO:0000256" key="1">
    <source>
        <dbReference type="ARBA" id="ARBA00006739"/>
    </source>
</evidence>
<keyword evidence="6" id="KW-1185">Reference proteome</keyword>
<feature type="domain" description="Glycosyltransferase 2-like" evidence="4">
    <location>
        <begin position="13"/>
        <end position="121"/>
    </location>
</feature>
<dbReference type="RefSeq" id="WP_252953951.1">
    <property type="nucleotide sequence ID" value="NZ_JAFIRR010000086.1"/>
</dbReference>
<dbReference type="PANTHER" id="PTHR43179">
    <property type="entry name" value="RHAMNOSYLTRANSFERASE WBBL"/>
    <property type="match status" value="1"/>
</dbReference>
<sequence length="349" mass="38007">MMDRPDAAAPRVTVVIPNWNGAHLLPACLESLRRQNFRDFEVVVVENGSTDASAALLARDYPEVRVVALPRNFGFARGVNAGIARARGEWVALLNNDTEAAPDWLAAAMAELDRRPEVSFAASKLLDFRDRKVIDCVADGFTLYGVPCKIGEGERDAGQYAAPFPILSACAAASFYRRALFAEIGDFDADFFAYVEDVDLALRAVLGGHKGIAIPAARVFHLGTASTGGAPTGFTIRLSARNCLWAFFKAMPWPLLPLAFPLALAGQAGMVAQGFTGRRPWLRQNLGAYFRGAAEGFAGLPGIWRKRRAIRRRIGTLAFLRLLLRAEAQWRAGRRRARAVALAPRPVSA</sequence>
<reference evidence="5 6" key="1">
    <citation type="submission" date="2021-12" db="EMBL/GenBank/DDBJ databases">
        <title>Siccirubricoccus leaddurans sp. nov., a high concentration Zn2+ tolerance bacterium.</title>
        <authorList>
            <person name="Cao Y."/>
        </authorList>
    </citation>
    <scope>NUCLEOTIDE SEQUENCE [LARGE SCALE GENOMIC DNA]</scope>
    <source>
        <strain evidence="5 6">KC 17139</strain>
    </source>
</reference>
<gene>
    <name evidence="5" type="ORF">JYK14_14255</name>
</gene>
<accession>A0ABT1D616</accession>
<dbReference type="Proteomes" id="UP001523392">
    <property type="component" value="Unassembled WGS sequence"/>
</dbReference>
<dbReference type="Pfam" id="PF00535">
    <property type="entry name" value="Glycos_transf_2"/>
    <property type="match status" value="1"/>
</dbReference>
<comment type="caution">
    <text evidence="5">The sequence shown here is derived from an EMBL/GenBank/DDBJ whole genome shotgun (WGS) entry which is preliminary data.</text>
</comment>
<comment type="similarity">
    <text evidence="1">Belongs to the glycosyltransferase 2 family.</text>
</comment>
<evidence type="ECO:0000313" key="6">
    <source>
        <dbReference type="Proteomes" id="UP001523392"/>
    </source>
</evidence>
<evidence type="ECO:0000256" key="3">
    <source>
        <dbReference type="ARBA" id="ARBA00022679"/>
    </source>
</evidence>
<dbReference type="SUPFAM" id="SSF53448">
    <property type="entry name" value="Nucleotide-diphospho-sugar transferases"/>
    <property type="match status" value="1"/>
</dbReference>
<dbReference type="CDD" id="cd04186">
    <property type="entry name" value="GT_2_like_c"/>
    <property type="match status" value="1"/>
</dbReference>
<dbReference type="PANTHER" id="PTHR43179:SF12">
    <property type="entry name" value="GALACTOFURANOSYLTRANSFERASE GLFT2"/>
    <property type="match status" value="1"/>
</dbReference>